<comment type="similarity">
    <text evidence="2">Belongs to the acyl-CoA dehydrogenase family.</text>
</comment>
<dbReference type="PANTHER" id="PTHR43884:SF20">
    <property type="entry name" value="ACYL-COA DEHYDROGENASE FADE28"/>
    <property type="match status" value="1"/>
</dbReference>
<dbReference type="SUPFAM" id="SSF56645">
    <property type="entry name" value="Acyl-CoA dehydrogenase NM domain-like"/>
    <property type="match status" value="1"/>
</dbReference>
<comment type="cofactor">
    <cofactor evidence="1">
        <name>FAD</name>
        <dbReference type="ChEBI" id="CHEBI:57692"/>
    </cofactor>
</comment>
<dbReference type="GO" id="GO:0050660">
    <property type="term" value="F:flavin adenine dinucleotide binding"/>
    <property type="evidence" value="ECO:0007669"/>
    <property type="project" value="InterPro"/>
</dbReference>
<evidence type="ECO:0000256" key="2">
    <source>
        <dbReference type="ARBA" id="ARBA00009347"/>
    </source>
</evidence>
<dbReference type="Pfam" id="PF00441">
    <property type="entry name" value="Acyl-CoA_dh_1"/>
    <property type="match status" value="1"/>
</dbReference>
<dbReference type="GO" id="GO:0003995">
    <property type="term" value="F:acyl-CoA dehydrogenase activity"/>
    <property type="evidence" value="ECO:0007669"/>
    <property type="project" value="TreeGrafter"/>
</dbReference>
<keyword evidence="5" id="KW-0560">Oxidoreductase</keyword>
<accession>A0A7W9ES15</accession>
<name>A0A7W9ES15_9SPHN</name>
<dbReference type="InterPro" id="IPR009100">
    <property type="entry name" value="AcylCoA_DH/oxidase_NM_dom_sf"/>
</dbReference>
<dbReference type="InterPro" id="IPR013786">
    <property type="entry name" value="AcylCoA_DH/ox_N"/>
</dbReference>
<organism evidence="8 9">
    <name type="scientific">Sphingopyxis panaciterrulae</name>
    <dbReference type="NCBI Taxonomy" id="462372"/>
    <lineage>
        <taxon>Bacteria</taxon>
        <taxon>Pseudomonadati</taxon>
        <taxon>Pseudomonadota</taxon>
        <taxon>Alphaproteobacteria</taxon>
        <taxon>Sphingomonadales</taxon>
        <taxon>Sphingomonadaceae</taxon>
        <taxon>Sphingopyxis</taxon>
    </lineage>
</organism>
<dbReference type="EMBL" id="JACIJH010000005">
    <property type="protein sequence ID" value="MBB5706710.1"/>
    <property type="molecule type" value="Genomic_DNA"/>
</dbReference>
<reference evidence="8 9" key="1">
    <citation type="submission" date="2020-08" db="EMBL/GenBank/DDBJ databases">
        <title>Genomic Encyclopedia of Type Strains, Phase IV (KMG-IV): sequencing the most valuable type-strain genomes for metagenomic binning, comparative biology and taxonomic classification.</title>
        <authorList>
            <person name="Goeker M."/>
        </authorList>
    </citation>
    <scope>NUCLEOTIDE SEQUENCE [LARGE SCALE GENOMIC DNA]</scope>
    <source>
        <strain evidence="8 9">DSM 27163</strain>
    </source>
</reference>
<keyword evidence="3" id="KW-0285">Flavoprotein</keyword>
<dbReference type="AlphaFoldDB" id="A0A7W9ES15"/>
<dbReference type="PANTHER" id="PTHR43884">
    <property type="entry name" value="ACYL-COA DEHYDROGENASE"/>
    <property type="match status" value="1"/>
</dbReference>
<dbReference type="RefSeq" id="WP_184097859.1">
    <property type="nucleotide sequence ID" value="NZ_JACIJH010000005.1"/>
</dbReference>
<dbReference type="Pfam" id="PF02771">
    <property type="entry name" value="Acyl-CoA_dh_N"/>
    <property type="match status" value="1"/>
</dbReference>
<evidence type="ECO:0000259" key="6">
    <source>
        <dbReference type="Pfam" id="PF00441"/>
    </source>
</evidence>
<dbReference type="Gene3D" id="1.20.140.10">
    <property type="entry name" value="Butyryl-CoA Dehydrogenase, subunit A, domain 3"/>
    <property type="match status" value="1"/>
</dbReference>
<feature type="domain" description="Acyl-CoA dehydrogenase/oxidase C-terminal" evidence="6">
    <location>
        <begin position="195"/>
        <end position="326"/>
    </location>
</feature>
<proteinExistence type="inferred from homology"/>
<gene>
    <name evidence="8" type="ORF">FHR21_002067</name>
</gene>
<keyword evidence="4" id="KW-0274">FAD</keyword>
<feature type="domain" description="Acyl-CoA dehydrogenase/oxidase N-terminal" evidence="7">
    <location>
        <begin position="6"/>
        <end position="89"/>
    </location>
</feature>
<dbReference type="InterPro" id="IPR036250">
    <property type="entry name" value="AcylCo_DH-like_C"/>
</dbReference>
<evidence type="ECO:0000259" key="7">
    <source>
        <dbReference type="Pfam" id="PF02771"/>
    </source>
</evidence>
<dbReference type="InterPro" id="IPR037069">
    <property type="entry name" value="AcylCoA_DH/ox_N_sf"/>
</dbReference>
<evidence type="ECO:0000256" key="1">
    <source>
        <dbReference type="ARBA" id="ARBA00001974"/>
    </source>
</evidence>
<dbReference type="InterPro" id="IPR009075">
    <property type="entry name" value="AcylCo_DH/oxidase_C"/>
</dbReference>
<evidence type="ECO:0000256" key="5">
    <source>
        <dbReference type="ARBA" id="ARBA00023002"/>
    </source>
</evidence>
<sequence length="330" mass="34656">MHFHLTEEQTAIQDAVRGTLADAWPIERIHAFADGDADFDGESWRALMALGLGGILLPDSGMGLLEAALACEVAGEAAAAGPLIGQWLAVAAAAASGKGGEFLDPLASGERVATLVHGGSAFVPCARAADLFLIVDRDAGVRLVPASEGVTIEAVRASDRSRPVSKVEIADGAGERLFEAADPMTARLADAALVLVAADALGGAQKVTDMSVAYAKEREQFGQPIGRFQGLKHQLAHMALDVEPARALVWYAAYAWDAGLSDAPRAAAMAKAHLCDVYVRATRAAVAAHGGIGYTWEYGLGYWFRRAVFDRAWLGSPAEHRARAAAQAGW</sequence>
<keyword evidence="9" id="KW-1185">Reference proteome</keyword>
<evidence type="ECO:0000313" key="9">
    <source>
        <dbReference type="Proteomes" id="UP000537161"/>
    </source>
</evidence>
<comment type="caution">
    <text evidence="8">The sequence shown here is derived from an EMBL/GenBank/DDBJ whole genome shotgun (WGS) entry which is preliminary data.</text>
</comment>
<dbReference type="SUPFAM" id="SSF47203">
    <property type="entry name" value="Acyl-CoA dehydrogenase C-terminal domain-like"/>
    <property type="match status" value="1"/>
</dbReference>
<evidence type="ECO:0000313" key="8">
    <source>
        <dbReference type="EMBL" id="MBB5706710.1"/>
    </source>
</evidence>
<evidence type="ECO:0000256" key="3">
    <source>
        <dbReference type="ARBA" id="ARBA00022630"/>
    </source>
</evidence>
<protein>
    <submittedName>
        <fullName evidence="8">Alkylation response protein AidB-like acyl-CoA dehydrogenase</fullName>
    </submittedName>
</protein>
<evidence type="ECO:0000256" key="4">
    <source>
        <dbReference type="ARBA" id="ARBA00022827"/>
    </source>
</evidence>
<dbReference type="Proteomes" id="UP000537161">
    <property type="component" value="Unassembled WGS sequence"/>
</dbReference>
<dbReference type="Gene3D" id="1.10.540.10">
    <property type="entry name" value="Acyl-CoA dehydrogenase/oxidase, N-terminal domain"/>
    <property type="match status" value="1"/>
</dbReference>